<dbReference type="RefSeq" id="WP_124023244.1">
    <property type="nucleotide sequence ID" value="NZ_RPOH01000019.1"/>
</dbReference>
<keyword evidence="2" id="KW-1185">Reference proteome</keyword>
<dbReference type="InterPro" id="IPR029063">
    <property type="entry name" value="SAM-dependent_MTases_sf"/>
</dbReference>
<dbReference type="Gene3D" id="3.40.50.150">
    <property type="entry name" value="Vaccinia Virus protein VP39"/>
    <property type="match status" value="1"/>
</dbReference>
<organism evidence="1 2">
    <name type="scientific">Buttiauxella warmboldiae</name>
    <dbReference type="NCBI Taxonomy" id="82993"/>
    <lineage>
        <taxon>Bacteria</taxon>
        <taxon>Pseudomonadati</taxon>
        <taxon>Pseudomonadota</taxon>
        <taxon>Gammaproteobacteria</taxon>
        <taxon>Enterobacterales</taxon>
        <taxon>Enterobacteriaceae</taxon>
        <taxon>Buttiauxella</taxon>
    </lineage>
</organism>
<protein>
    <recommendedName>
        <fullName evidence="3">Class I SAM-dependent methyltransferase</fullName>
    </recommendedName>
</protein>
<evidence type="ECO:0000313" key="2">
    <source>
        <dbReference type="Proteomes" id="UP000268615"/>
    </source>
</evidence>
<dbReference type="SUPFAM" id="SSF53335">
    <property type="entry name" value="S-adenosyl-L-methionine-dependent methyltransferases"/>
    <property type="match status" value="1"/>
</dbReference>
<dbReference type="OrthoDB" id="529131at2"/>
<comment type="caution">
    <text evidence="1">The sequence shown here is derived from an EMBL/GenBank/DDBJ whole genome shotgun (WGS) entry which is preliminary data.</text>
</comment>
<gene>
    <name evidence="1" type="ORF">EHN07_05835</name>
</gene>
<evidence type="ECO:0000313" key="1">
    <source>
        <dbReference type="EMBL" id="RPH29456.1"/>
    </source>
</evidence>
<reference evidence="1 2" key="1">
    <citation type="submission" date="2018-11" db="EMBL/GenBank/DDBJ databases">
        <title>Draft genome sequence of Buttiauxella warmboldiae CCUG 35512.</title>
        <authorList>
            <person name="Salva-Serra F."/>
            <person name="Marathe N."/>
            <person name="Moore E."/>
            <person name="Svensson L."/>
            <person name="Engstrom-Jakobsson H."/>
        </authorList>
    </citation>
    <scope>NUCLEOTIDE SEQUENCE [LARGE SCALE GENOMIC DNA]</scope>
    <source>
        <strain evidence="1 2">CCUG 35512</strain>
    </source>
</reference>
<dbReference type="Proteomes" id="UP000268615">
    <property type="component" value="Unassembled WGS sequence"/>
</dbReference>
<evidence type="ECO:0008006" key="3">
    <source>
        <dbReference type="Google" id="ProtNLM"/>
    </source>
</evidence>
<proteinExistence type="predicted"/>
<dbReference type="EMBL" id="RPOH01000019">
    <property type="protein sequence ID" value="RPH29456.1"/>
    <property type="molecule type" value="Genomic_DNA"/>
</dbReference>
<name>A0A3N5ECM3_9ENTR</name>
<sequence length="212" mass="24611">MTNATLTFEHSAQYWDDRYRLQGNSGAGSYGCLADFKAEIINHFVAEENIQSVMEFGCGDGNQLSLSRYPCYTGFDVSEHALQRCNNRFASDSTKSFYSVNQWNGQQAELTLSLDVLYHLIEENVFERYMETLFCAAKRFVIIYSSNDEQLNLLLGGHVKHVRHRKFTDWIISNMADKWGFHNLIPNKYPFDINDQSNTSFADFYIFSRMHE</sequence>
<accession>A0A3N5ECM3</accession>
<dbReference type="AlphaFoldDB" id="A0A3N5ECM3"/>